<proteinExistence type="predicted"/>
<dbReference type="PANTHER" id="PTHR34315">
    <property type="match status" value="1"/>
</dbReference>
<dbReference type="GO" id="GO:0016702">
    <property type="term" value="F:oxidoreductase activity, acting on single donors with incorporation of molecular oxygen, incorporation of two atoms of oxygen"/>
    <property type="evidence" value="ECO:0007669"/>
    <property type="project" value="InterPro"/>
</dbReference>
<gene>
    <name evidence="1" type="ORF">AMATHDRAFT_7974</name>
</gene>
<sequence>MGLTGTIDSENRDLYIKFFVLKQVKTSRHYLLWRDPKRHAYLRQKHRELTMLLTLYAVKSGMSPQPALTNLQRVRQDVTEGQLGVLMNLQITVIDAATCQPLPNVMVEIWSSNALGNYGKTFLRGAFTSSSSGVAEFQTIFPGYNSNGANHISVMVHSSSSMSGSIVHVGQLFFTDKWTTVITSNPFYGYNRNRHTRVLNAQDPNYKQATSNGYNAIIDIENIEDDWPTGVIGRIAIPVDVQCRIPV</sequence>
<evidence type="ECO:0000313" key="1">
    <source>
        <dbReference type="EMBL" id="PFH46313.1"/>
    </source>
</evidence>
<dbReference type="InterPro" id="IPR015889">
    <property type="entry name" value="Intradiol_dOase_core"/>
</dbReference>
<dbReference type="EMBL" id="KZ302209">
    <property type="protein sequence ID" value="PFH46313.1"/>
    <property type="molecule type" value="Genomic_DNA"/>
</dbReference>
<dbReference type="AlphaFoldDB" id="A0A2A9NF87"/>
<organism evidence="1 2">
    <name type="scientific">Amanita thiersii Skay4041</name>
    <dbReference type="NCBI Taxonomy" id="703135"/>
    <lineage>
        <taxon>Eukaryota</taxon>
        <taxon>Fungi</taxon>
        <taxon>Dikarya</taxon>
        <taxon>Basidiomycota</taxon>
        <taxon>Agaricomycotina</taxon>
        <taxon>Agaricomycetes</taxon>
        <taxon>Agaricomycetidae</taxon>
        <taxon>Agaricales</taxon>
        <taxon>Pluteineae</taxon>
        <taxon>Amanitaceae</taxon>
        <taxon>Amanita</taxon>
    </lineage>
</organism>
<dbReference type="SUPFAM" id="SSF49482">
    <property type="entry name" value="Aromatic compound dioxygenase"/>
    <property type="match status" value="1"/>
</dbReference>
<dbReference type="OrthoDB" id="121380at2759"/>
<dbReference type="GO" id="GO:0005506">
    <property type="term" value="F:iron ion binding"/>
    <property type="evidence" value="ECO:0007669"/>
    <property type="project" value="InterPro"/>
</dbReference>
<evidence type="ECO:0008006" key="3">
    <source>
        <dbReference type="Google" id="ProtNLM"/>
    </source>
</evidence>
<name>A0A2A9NF87_9AGAR</name>
<dbReference type="PANTHER" id="PTHR34315:SF1">
    <property type="entry name" value="INTRADIOL RING-CLEAVAGE DIOXYGENASES DOMAIN-CONTAINING PROTEIN-RELATED"/>
    <property type="match status" value="1"/>
</dbReference>
<protein>
    <recommendedName>
        <fullName evidence="3">Intradiol ring-cleavage dioxygenases domain-containing protein</fullName>
    </recommendedName>
</protein>
<accession>A0A2A9NF87</accession>
<reference evidence="1 2" key="1">
    <citation type="submission" date="2014-02" db="EMBL/GenBank/DDBJ databases">
        <title>Transposable element dynamics among asymbiotic and ectomycorrhizal Amanita fungi.</title>
        <authorList>
            <consortium name="DOE Joint Genome Institute"/>
            <person name="Hess J."/>
            <person name="Skrede I."/>
            <person name="Wolfe B."/>
            <person name="LaButti K."/>
            <person name="Ohm R.A."/>
            <person name="Grigoriev I.V."/>
            <person name="Pringle A."/>
        </authorList>
    </citation>
    <scope>NUCLEOTIDE SEQUENCE [LARGE SCALE GENOMIC DNA]</scope>
    <source>
        <strain evidence="1 2">SKay4041</strain>
    </source>
</reference>
<evidence type="ECO:0000313" key="2">
    <source>
        <dbReference type="Proteomes" id="UP000242287"/>
    </source>
</evidence>
<dbReference type="Proteomes" id="UP000242287">
    <property type="component" value="Unassembled WGS sequence"/>
</dbReference>
<dbReference type="Gene3D" id="2.60.130.10">
    <property type="entry name" value="Aromatic compound dioxygenase"/>
    <property type="match status" value="1"/>
</dbReference>
<keyword evidence="2" id="KW-1185">Reference proteome</keyword>